<feature type="compositionally biased region" description="Basic and acidic residues" evidence="1">
    <location>
        <begin position="130"/>
        <end position="145"/>
    </location>
</feature>
<dbReference type="GO" id="GO:0006355">
    <property type="term" value="P:regulation of DNA-templated transcription"/>
    <property type="evidence" value="ECO:0007669"/>
    <property type="project" value="InterPro"/>
</dbReference>
<feature type="compositionally biased region" description="Acidic residues" evidence="1">
    <location>
        <begin position="30"/>
        <end position="42"/>
    </location>
</feature>
<feature type="region of interest" description="Disordered" evidence="1">
    <location>
        <begin position="1"/>
        <end position="75"/>
    </location>
</feature>
<protein>
    <submittedName>
        <fullName evidence="2">Late expression factor 3</fullName>
    </submittedName>
</protein>
<evidence type="ECO:0000313" key="2">
    <source>
        <dbReference type="EMBL" id="BAC67307.1"/>
    </source>
</evidence>
<feature type="region of interest" description="Disordered" evidence="1">
    <location>
        <begin position="90"/>
        <end position="197"/>
    </location>
</feature>
<feature type="compositionally biased region" description="Basic and acidic residues" evidence="1">
    <location>
        <begin position="43"/>
        <end position="52"/>
    </location>
</feature>
<keyword evidence="3" id="KW-1185">Reference proteome</keyword>
<accession>Q80LP0</accession>
<evidence type="ECO:0000256" key="1">
    <source>
        <dbReference type="SAM" id="MobiDB-lite"/>
    </source>
</evidence>
<dbReference type="GO" id="GO:0003677">
    <property type="term" value="F:DNA binding"/>
    <property type="evidence" value="ECO:0007669"/>
    <property type="project" value="InterPro"/>
</dbReference>
<organismHost>
    <name type="scientific">Adoxophyes honmai</name>
    <name type="common">Smaller tea tortrix moth</name>
    <dbReference type="NCBI Taxonomy" id="85585"/>
</organismHost>
<dbReference type="RefSeq" id="NP_818703.1">
    <property type="nucleotide sequence ID" value="NC_004690.1"/>
</dbReference>
<dbReference type="Pfam" id="PF05847">
    <property type="entry name" value="Baculo_LEF-3"/>
    <property type="match status" value="1"/>
</dbReference>
<dbReference type="InterPro" id="IPR008415">
    <property type="entry name" value="Baculo_LEF-3"/>
</dbReference>
<name>Q80LP0_NPVAH</name>
<dbReference type="Proteomes" id="UP000232720">
    <property type="component" value="Genome"/>
</dbReference>
<proteinExistence type="predicted"/>
<dbReference type="EMBL" id="AP006270">
    <property type="protein sequence ID" value="BAC67307.1"/>
    <property type="molecule type" value="Genomic_DNA"/>
</dbReference>
<organism evidence="2 3">
    <name type="scientific">Adoxophyes honmai nucleopolyhedrovirus</name>
    <dbReference type="NCBI Taxonomy" id="224399"/>
    <lineage>
        <taxon>Viruses</taxon>
        <taxon>Viruses incertae sedis</taxon>
        <taxon>Naldaviricetes</taxon>
        <taxon>Lefavirales</taxon>
        <taxon>Baculoviridae</taxon>
        <taxon>Alphabaculovirus</taxon>
        <taxon>Alphabaculovirus adhonmai</taxon>
    </lineage>
</organism>
<feature type="compositionally biased region" description="Low complexity" evidence="1">
    <location>
        <begin position="179"/>
        <end position="197"/>
    </location>
</feature>
<dbReference type="GeneID" id="1485799"/>
<sequence length="515" mass="59700">MAMNYEDVETNLQQILEDESVENDHNSKNDEDDAVITEDFEVKEDMEKKNVQPDDDNSVNKNTQMDSDSDTDNLQEMNRRKKLLKRRLFDDDDDDEGNKKTENKPLNGFSLNREHRQIITVNKERRRRQEKPLNRPFSNDEERQQGKKQRVSEGSVLEDVMDVDVQHEVKRRESKNRRMSNMSVSSVSSSASSSLGSNVKSLTGELINKNFTCINNQTYYLFKFFVDGNNKEYYGYACTYDEMKENVTYNIKVSYSKRTWFIDSFKEVKSSAVVAPKNELRASDFNSNDIVSVIAKLYCGFKMLNSENMIKLIFLINYQINSKETVVAQVECSVNATTLMNVLQRSKISNCNKLLKFLHKNKDKEFVLNRIKCQVMNDFKSFSIQNITKIELVEEASCVVESVQPKINISRKQKLIMFGRLTNINCQLMSSEKGQRLAIDYNVTDSECSTIKGMFYNNDDKETIKLQTDINQMNDSIQDNLIKGFIYVACDTESDKINVMGVTRYFIDEKLYEGM</sequence>
<evidence type="ECO:0000313" key="3">
    <source>
        <dbReference type="Proteomes" id="UP000232720"/>
    </source>
</evidence>
<reference evidence="2 3" key="1">
    <citation type="journal article" date="2003" name="Virology">
        <title>Genome sequence and organization of a nucleopolyhedrovirus isolated from the smaller tea tortrix, Adoxophyes honmai.</title>
        <authorList>
            <person name="Nakai M."/>
            <person name="Goto C."/>
            <person name="Kang W."/>
            <person name="Shikata M."/>
            <person name="Luque T."/>
            <person name="Kunimi Y."/>
        </authorList>
    </citation>
    <scope>NUCLEOTIDE SEQUENCE [LARGE SCALE GENOMIC DNA]</scope>
    <source>
        <strain evidence="2 3">ADN001</strain>
    </source>
</reference>
<dbReference type="OrthoDB" id="5804at10239"/>
<dbReference type="KEGG" id="vg:1485799"/>